<comment type="caution">
    <text evidence="1">The sequence shown here is derived from an EMBL/GenBank/DDBJ whole genome shotgun (WGS) entry which is preliminary data.</text>
</comment>
<proteinExistence type="predicted"/>
<keyword evidence="2" id="KW-1185">Reference proteome</keyword>
<sequence length="45" mass="5068">MNEENVATLQAFNRNTYNESFNGEEVKKPDSLLSDEAFDGKVMSP</sequence>
<organism evidence="1 2">
    <name type="scientific">Nephila pilipes</name>
    <name type="common">Giant wood spider</name>
    <name type="synonym">Nephila maculata</name>
    <dbReference type="NCBI Taxonomy" id="299642"/>
    <lineage>
        <taxon>Eukaryota</taxon>
        <taxon>Metazoa</taxon>
        <taxon>Ecdysozoa</taxon>
        <taxon>Arthropoda</taxon>
        <taxon>Chelicerata</taxon>
        <taxon>Arachnida</taxon>
        <taxon>Araneae</taxon>
        <taxon>Araneomorphae</taxon>
        <taxon>Entelegynae</taxon>
        <taxon>Araneoidea</taxon>
        <taxon>Nephilidae</taxon>
        <taxon>Nephila</taxon>
    </lineage>
</organism>
<evidence type="ECO:0000313" key="2">
    <source>
        <dbReference type="Proteomes" id="UP000887013"/>
    </source>
</evidence>
<evidence type="ECO:0000313" key="1">
    <source>
        <dbReference type="EMBL" id="GFT66912.1"/>
    </source>
</evidence>
<protein>
    <submittedName>
        <fullName evidence="1">Uncharacterized protein</fullName>
    </submittedName>
</protein>
<dbReference type="EMBL" id="BMAW01115622">
    <property type="protein sequence ID" value="GFT66912.1"/>
    <property type="molecule type" value="Genomic_DNA"/>
</dbReference>
<dbReference type="Proteomes" id="UP000887013">
    <property type="component" value="Unassembled WGS sequence"/>
</dbReference>
<name>A0A8X6PHK6_NEPPI</name>
<gene>
    <name evidence="1" type="ORF">NPIL_593891</name>
</gene>
<accession>A0A8X6PHK6</accession>
<dbReference type="AlphaFoldDB" id="A0A8X6PHK6"/>
<reference evidence="1" key="1">
    <citation type="submission" date="2020-08" db="EMBL/GenBank/DDBJ databases">
        <title>Multicomponent nature underlies the extraordinary mechanical properties of spider dragline silk.</title>
        <authorList>
            <person name="Kono N."/>
            <person name="Nakamura H."/>
            <person name="Mori M."/>
            <person name="Yoshida Y."/>
            <person name="Ohtoshi R."/>
            <person name="Malay A.D."/>
            <person name="Moran D.A.P."/>
            <person name="Tomita M."/>
            <person name="Numata K."/>
            <person name="Arakawa K."/>
        </authorList>
    </citation>
    <scope>NUCLEOTIDE SEQUENCE</scope>
</reference>
<feature type="non-terminal residue" evidence="1">
    <location>
        <position position="45"/>
    </location>
</feature>